<name>A0ABM4ASB4_VANTA</name>
<feature type="region of interest" description="Disordered" evidence="1">
    <location>
        <begin position="48"/>
        <end position="100"/>
    </location>
</feature>
<gene>
    <name evidence="4" type="primary">LOC135193868</name>
</gene>
<evidence type="ECO:0000256" key="2">
    <source>
        <dbReference type="SAM" id="SignalP"/>
    </source>
</evidence>
<dbReference type="RefSeq" id="XP_064074191.1">
    <property type="nucleotide sequence ID" value="XM_064218121.1"/>
</dbReference>
<feature type="chain" id="PRO_5046136045" evidence="2">
    <location>
        <begin position="18"/>
        <end position="180"/>
    </location>
</feature>
<organism evidence="3 4">
    <name type="scientific">Vanessa tameamea</name>
    <name type="common">Kamehameha butterfly</name>
    <dbReference type="NCBI Taxonomy" id="334116"/>
    <lineage>
        <taxon>Eukaryota</taxon>
        <taxon>Metazoa</taxon>
        <taxon>Ecdysozoa</taxon>
        <taxon>Arthropoda</taxon>
        <taxon>Hexapoda</taxon>
        <taxon>Insecta</taxon>
        <taxon>Pterygota</taxon>
        <taxon>Neoptera</taxon>
        <taxon>Endopterygota</taxon>
        <taxon>Lepidoptera</taxon>
        <taxon>Glossata</taxon>
        <taxon>Ditrysia</taxon>
        <taxon>Papilionoidea</taxon>
        <taxon>Nymphalidae</taxon>
        <taxon>Nymphalinae</taxon>
        <taxon>Vanessa</taxon>
    </lineage>
</organism>
<evidence type="ECO:0000256" key="1">
    <source>
        <dbReference type="SAM" id="MobiDB-lite"/>
    </source>
</evidence>
<accession>A0ABM4ASB4</accession>
<feature type="compositionally biased region" description="Low complexity" evidence="1">
    <location>
        <begin position="74"/>
        <end position="94"/>
    </location>
</feature>
<evidence type="ECO:0000313" key="3">
    <source>
        <dbReference type="Proteomes" id="UP001652626"/>
    </source>
</evidence>
<reference evidence="4" key="1">
    <citation type="submission" date="2025-08" db="UniProtKB">
        <authorList>
            <consortium name="RefSeq"/>
        </authorList>
    </citation>
    <scope>IDENTIFICATION</scope>
    <source>
        <tissue evidence="4">Whole body</tissue>
    </source>
</reference>
<protein>
    <submittedName>
        <fullName evidence="4">Uncharacterized protein LOC135193868</fullName>
    </submittedName>
</protein>
<feature type="signal peptide" evidence="2">
    <location>
        <begin position="1"/>
        <end position="17"/>
    </location>
</feature>
<evidence type="ECO:0000313" key="4">
    <source>
        <dbReference type="RefSeq" id="XP_064074191.1"/>
    </source>
</evidence>
<dbReference type="Proteomes" id="UP001652626">
    <property type="component" value="Chromosome 20"/>
</dbReference>
<sequence>MKRMLWIVLLIISVSHCQENGLTTHGFKYIEEVKNVAGFGDAQHRGPQWYDYDSKSPGESGSYLRTSDSDDESSSLSADSSSISSSQSSEASSIETNEDRKATKTYRTCTPCPHDMMKKYKNFGIKWICSGYQRARRSFKSECMMRYRNCQDGTMFVKLYDHRCKDSPYHGRHWFYIYKV</sequence>
<dbReference type="GeneID" id="135193868"/>
<keyword evidence="3" id="KW-1185">Reference proteome</keyword>
<keyword evidence="2" id="KW-0732">Signal</keyword>
<feature type="compositionally biased region" description="Polar residues" evidence="1">
    <location>
        <begin position="57"/>
        <end position="66"/>
    </location>
</feature>
<proteinExistence type="predicted"/>